<gene>
    <name evidence="2" type="ORF">AA0115_g10110</name>
</gene>
<reference evidence="2" key="2">
    <citation type="journal article" date="2019" name="bioRxiv">
        <title>Genomics, evolutionary history and diagnostics of the Alternaria alternata species group including apple and Asian pear pathotypes.</title>
        <authorList>
            <person name="Armitage A.D."/>
            <person name="Cockerton H.M."/>
            <person name="Sreenivasaprasad S."/>
            <person name="Woodhall J.W."/>
            <person name="Lane C.R."/>
            <person name="Harrison R.J."/>
            <person name="Clarkson J.P."/>
        </authorList>
    </citation>
    <scope>NUCLEOTIDE SEQUENCE</scope>
    <source>
        <strain evidence="2">FERA 1164</strain>
    </source>
</reference>
<sequence length="306" mass="33651">MAPAVLSTLQLNHPIPLSEVKLGRLITDPLYPDDNFLQPEASGAREQDDESARNASPLCNSPAMKTSIQSFHNFNETLERARGTKLELSLLNLLSGSTNRSGRSSRTIESPLCLIHQVRNPEAYFATVCKDKTAREWMEEQRQRPKTSVYLICGFKTLTDVTLEQDGARTTEFAPSASVPVATIAGAAAGVPIVLPDGVGDVGASMNITRESSESLGYSAPGERVYALQCRKIHFKRFSTKVDGSRLEKKDQNCWISYIDGRSGDVEDDGVEAELAGAFSLEDTDNEYETFGRMEIGGEEILFQYE</sequence>
<dbReference type="AlphaFoldDB" id="A0AB37W891"/>
<dbReference type="EMBL" id="PDXB01000035">
    <property type="protein sequence ID" value="RYN20725.1"/>
    <property type="molecule type" value="Genomic_DNA"/>
</dbReference>
<reference evidence="2" key="1">
    <citation type="submission" date="2017-10" db="EMBL/GenBank/DDBJ databases">
        <authorList>
            <person name="Armitage A.D."/>
            <person name="Barbara D.J."/>
            <person name="Woodhall J.W."/>
            <person name="Sreenivasaprasad S."/>
            <person name="Lane C.R."/>
            <person name="Clarkson J.P."/>
            <person name="Harrison R.J."/>
        </authorList>
    </citation>
    <scope>NUCLEOTIDE SEQUENCE</scope>
    <source>
        <strain evidence="2">FERA 1164</strain>
    </source>
</reference>
<feature type="region of interest" description="Disordered" evidence="1">
    <location>
        <begin position="35"/>
        <end position="60"/>
    </location>
</feature>
<accession>A0AB37W891</accession>
<name>A0AB37W891_9PLEO</name>
<proteinExistence type="predicted"/>
<feature type="compositionally biased region" description="Basic and acidic residues" evidence="1">
    <location>
        <begin position="43"/>
        <end position="52"/>
    </location>
</feature>
<evidence type="ECO:0000313" key="2">
    <source>
        <dbReference type="EMBL" id="RYN20725.1"/>
    </source>
</evidence>
<evidence type="ECO:0000256" key="1">
    <source>
        <dbReference type="SAM" id="MobiDB-lite"/>
    </source>
</evidence>
<evidence type="ECO:0000313" key="3">
    <source>
        <dbReference type="Proteomes" id="UP000292340"/>
    </source>
</evidence>
<protein>
    <submittedName>
        <fullName evidence="2">Uncharacterized protein</fullName>
    </submittedName>
</protein>
<comment type="caution">
    <text evidence="2">The sequence shown here is derived from an EMBL/GenBank/DDBJ whole genome shotgun (WGS) entry which is preliminary data.</text>
</comment>
<dbReference type="Proteomes" id="UP000292340">
    <property type="component" value="Unassembled WGS sequence"/>
</dbReference>
<organism evidence="2 3">
    <name type="scientific">Alternaria tenuissima</name>
    <dbReference type="NCBI Taxonomy" id="119927"/>
    <lineage>
        <taxon>Eukaryota</taxon>
        <taxon>Fungi</taxon>
        <taxon>Dikarya</taxon>
        <taxon>Ascomycota</taxon>
        <taxon>Pezizomycotina</taxon>
        <taxon>Dothideomycetes</taxon>
        <taxon>Pleosporomycetidae</taxon>
        <taxon>Pleosporales</taxon>
        <taxon>Pleosporineae</taxon>
        <taxon>Pleosporaceae</taxon>
        <taxon>Alternaria</taxon>
        <taxon>Alternaria sect. Alternaria</taxon>
        <taxon>Alternaria alternata complex</taxon>
    </lineage>
</organism>